<accession>A0A840SGQ4</accession>
<reference evidence="2 3" key="1">
    <citation type="submission" date="2020-08" db="EMBL/GenBank/DDBJ databases">
        <title>Genomic Encyclopedia of Type Strains, Phase IV (KMG-IV): sequencing the most valuable type-strain genomes for metagenomic binning, comparative biology and taxonomic classification.</title>
        <authorList>
            <person name="Goeker M."/>
        </authorList>
    </citation>
    <scope>NUCLEOTIDE SEQUENCE [LARGE SCALE GENOMIC DNA]</scope>
    <source>
        <strain evidence="2 3">DSM 101730</strain>
    </source>
</reference>
<evidence type="ECO:0008006" key="4">
    <source>
        <dbReference type="Google" id="ProtNLM"/>
    </source>
</evidence>
<keyword evidence="1" id="KW-0812">Transmembrane</keyword>
<sequence length="177" mass="18918">MMAAVLGAGSTARQIGDVVGGVAEIFVGNRAEREAAESREPAAALTEFGAEFARTPAGRFDGFVDGLNRLPRPLLTLGTLGLFVYAMAAPSGFTVRMHGLDTVPEPLWWLLGAIVSFYFGARELHHQRSRVAGIGQAVAEAKAVAAPRVAPQPLAAVAAVDPDRNRAVEDWRRTQRR</sequence>
<evidence type="ECO:0000313" key="3">
    <source>
        <dbReference type="Proteomes" id="UP000549457"/>
    </source>
</evidence>
<proteinExistence type="predicted"/>
<comment type="caution">
    <text evidence="2">The sequence shown here is derived from an EMBL/GenBank/DDBJ whole genome shotgun (WGS) entry which is preliminary data.</text>
</comment>
<keyword evidence="1" id="KW-1133">Transmembrane helix</keyword>
<evidence type="ECO:0000313" key="2">
    <source>
        <dbReference type="EMBL" id="MBB5222169.1"/>
    </source>
</evidence>
<protein>
    <recommendedName>
        <fullName evidence="4">Carboxylesterase</fullName>
    </recommendedName>
</protein>
<feature type="transmembrane region" description="Helical" evidence="1">
    <location>
        <begin position="74"/>
        <end position="95"/>
    </location>
</feature>
<gene>
    <name evidence="2" type="ORF">HNP73_002105</name>
</gene>
<dbReference type="AlphaFoldDB" id="A0A840SGQ4"/>
<dbReference type="EMBL" id="JACHFM010000002">
    <property type="protein sequence ID" value="MBB5222169.1"/>
    <property type="molecule type" value="Genomic_DNA"/>
</dbReference>
<dbReference type="RefSeq" id="WP_246399718.1">
    <property type="nucleotide sequence ID" value="NZ_JACHFM010000002.1"/>
</dbReference>
<dbReference type="Proteomes" id="UP000549457">
    <property type="component" value="Unassembled WGS sequence"/>
</dbReference>
<feature type="transmembrane region" description="Helical" evidence="1">
    <location>
        <begin position="107"/>
        <end position="124"/>
    </location>
</feature>
<evidence type="ECO:0000256" key="1">
    <source>
        <dbReference type="SAM" id="Phobius"/>
    </source>
</evidence>
<dbReference type="InterPro" id="IPR021497">
    <property type="entry name" value="GTA_holin_3TM"/>
</dbReference>
<organism evidence="2 3">
    <name type="scientific">Amaricoccus macauensis</name>
    <dbReference type="NCBI Taxonomy" id="57001"/>
    <lineage>
        <taxon>Bacteria</taxon>
        <taxon>Pseudomonadati</taxon>
        <taxon>Pseudomonadota</taxon>
        <taxon>Alphaproteobacteria</taxon>
        <taxon>Rhodobacterales</taxon>
        <taxon>Paracoccaceae</taxon>
        <taxon>Amaricoccus</taxon>
    </lineage>
</organism>
<keyword evidence="3" id="KW-1185">Reference proteome</keyword>
<name>A0A840SGQ4_9RHOB</name>
<dbReference type="Pfam" id="PF11351">
    <property type="entry name" value="GTA_holin_3TM"/>
    <property type="match status" value="1"/>
</dbReference>
<keyword evidence="1" id="KW-0472">Membrane</keyword>